<name>A0A3L6RJQ9_PANMI</name>
<evidence type="ECO:0000256" key="1">
    <source>
        <dbReference type="SAM" id="MobiDB-lite"/>
    </source>
</evidence>
<accession>A0A3L6RJQ9</accession>
<organism evidence="2 3">
    <name type="scientific">Panicum miliaceum</name>
    <name type="common">Proso millet</name>
    <name type="synonym">Broomcorn millet</name>
    <dbReference type="NCBI Taxonomy" id="4540"/>
    <lineage>
        <taxon>Eukaryota</taxon>
        <taxon>Viridiplantae</taxon>
        <taxon>Streptophyta</taxon>
        <taxon>Embryophyta</taxon>
        <taxon>Tracheophyta</taxon>
        <taxon>Spermatophyta</taxon>
        <taxon>Magnoliopsida</taxon>
        <taxon>Liliopsida</taxon>
        <taxon>Poales</taxon>
        <taxon>Poaceae</taxon>
        <taxon>PACMAD clade</taxon>
        <taxon>Panicoideae</taxon>
        <taxon>Panicodae</taxon>
        <taxon>Paniceae</taxon>
        <taxon>Panicinae</taxon>
        <taxon>Panicum</taxon>
        <taxon>Panicum sect. Panicum</taxon>
    </lineage>
</organism>
<feature type="region of interest" description="Disordered" evidence="1">
    <location>
        <begin position="1"/>
        <end position="21"/>
    </location>
</feature>
<dbReference type="EMBL" id="PQIB02000008">
    <property type="protein sequence ID" value="RLN04774.1"/>
    <property type="molecule type" value="Genomic_DNA"/>
</dbReference>
<dbReference type="AlphaFoldDB" id="A0A3L6RJQ9"/>
<evidence type="ECO:0000313" key="2">
    <source>
        <dbReference type="EMBL" id="RLN04774.1"/>
    </source>
</evidence>
<protein>
    <submittedName>
        <fullName evidence="2">Uncharacterized protein</fullName>
    </submittedName>
</protein>
<dbReference type="Proteomes" id="UP000275267">
    <property type="component" value="Unassembled WGS sequence"/>
</dbReference>
<evidence type="ECO:0000313" key="3">
    <source>
        <dbReference type="Proteomes" id="UP000275267"/>
    </source>
</evidence>
<comment type="caution">
    <text evidence="2">The sequence shown here is derived from an EMBL/GenBank/DDBJ whole genome shotgun (WGS) entry which is preliminary data.</text>
</comment>
<sequence length="110" mass="12257">MLPPSASTARPDRQQRLHMLPPSASARWRVYSSNRNHCLLLPTSDPADSEPLRRWSVVGLHSALDDFQKVTDQVPFLADLKPRGNARNNFPMTDPMGSAGANAGFWQWSS</sequence>
<reference evidence="3" key="1">
    <citation type="journal article" date="2019" name="Nat. Commun.">
        <title>The genome of broomcorn millet.</title>
        <authorList>
            <person name="Zou C."/>
            <person name="Miki D."/>
            <person name="Li D."/>
            <person name="Tang Q."/>
            <person name="Xiao L."/>
            <person name="Rajput S."/>
            <person name="Deng P."/>
            <person name="Jia W."/>
            <person name="Huang R."/>
            <person name="Zhang M."/>
            <person name="Sun Y."/>
            <person name="Hu J."/>
            <person name="Fu X."/>
            <person name="Schnable P.S."/>
            <person name="Li F."/>
            <person name="Zhang H."/>
            <person name="Feng B."/>
            <person name="Zhu X."/>
            <person name="Liu R."/>
            <person name="Schnable J.C."/>
            <person name="Zhu J.-K."/>
            <person name="Zhang H."/>
        </authorList>
    </citation>
    <scope>NUCLEOTIDE SEQUENCE [LARGE SCALE GENOMIC DNA]</scope>
</reference>
<proteinExistence type="predicted"/>
<keyword evidence="3" id="KW-1185">Reference proteome</keyword>
<gene>
    <name evidence="2" type="ORF">C2845_PM13G24650</name>
</gene>